<feature type="compositionally biased region" description="Low complexity" evidence="1">
    <location>
        <begin position="196"/>
        <end position="209"/>
    </location>
</feature>
<feature type="compositionally biased region" description="Basic and acidic residues" evidence="1">
    <location>
        <begin position="185"/>
        <end position="195"/>
    </location>
</feature>
<reference evidence="2" key="1">
    <citation type="submission" date="2015-11" db="EMBL/GenBank/DDBJ databases">
        <title>De novo transcriptome assembly of four potential Pierce s Disease insect vectors from Arizona vineyards.</title>
        <authorList>
            <person name="Tassone E.E."/>
        </authorList>
    </citation>
    <scope>NUCLEOTIDE SEQUENCE</scope>
</reference>
<organism evidence="2">
    <name type="scientific">Homalodisca liturata</name>
    <dbReference type="NCBI Taxonomy" id="320908"/>
    <lineage>
        <taxon>Eukaryota</taxon>
        <taxon>Metazoa</taxon>
        <taxon>Ecdysozoa</taxon>
        <taxon>Arthropoda</taxon>
        <taxon>Hexapoda</taxon>
        <taxon>Insecta</taxon>
        <taxon>Pterygota</taxon>
        <taxon>Neoptera</taxon>
        <taxon>Paraneoptera</taxon>
        <taxon>Hemiptera</taxon>
        <taxon>Auchenorrhyncha</taxon>
        <taxon>Membracoidea</taxon>
        <taxon>Cicadellidae</taxon>
        <taxon>Cicadellinae</taxon>
        <taxon>Proconiini</taxon>
        <taxon>Homalodisca</taxon>
    </lineage>
</organism>
<sequence length="245" mass="27948">TDHVDHYSTLEHTGKEISKEPHPEISPSCITLEACIENLVIEEVTETCHTNVALENNMLGLKPEKMTGVTNVSRDQVRTEFQEMMSSIDDKQEVCEKEEICLKDICEVREIETKVIVDSRYDVSDSSDDSCRGSPRPEITEQTGPNSPSKKNLSVRFEGPSPQPSTEDRKFVERRRRKKSRRSHRDYLDKHRYQEESSSTCSTCSSSSSSDDESAYRLPRRRAYGGVRISYVPNDALAVARQRKQ</sequence>
<dbReference type="EMBL" id="GECU01006287">
    <property type="protein sequence ID" value="JAT01420.1"/>
    <property type="molecule type" value="Transcribed_RNA"/>
</dbReference>
<accession>A0A1B6JQA9</accession>
<protein>
    <submittedName>
        <fullName evidence="2">Uncharacterized protein</fullName>
    </submittedName>
</protein>
<gene>
    <name evidence="2" type="ORF">g.58599</name>
</gene>
<feature type="non-terminal residue" evidence="2">
    <location>
        <position position="245"/>
    </location>
</feature>
<name>A0A1B6JQA9_9HEMI</name>
<feature type="region of interest" description="Disordered" evidence="1">
    <location>
        <begin position="1"/>
        <end position="23"/>
    </location>
</feature>
<evidence type="ECO:0000256" key="1">
    <source>
        <dbReference type="SAM" id="MobiDB-lite"/>
    </source>
</evidence>
<feature type="non-terminal residue" evidence="2">
    <location>
        <position position="1"/>
    </location>
</feature>
<dbReference type="AlphaFoldDB" id="A0A1B6JQA9"/>
<feature type="compositionally biased region" description="Basic residues" evidence="1">
    <location>
        <begin position="172"/>
        <end position="184"/>
    </location>
</feature>
<feature type="compositionally biased region" description="Polar residues" evidence="1">
    <location>
        <begin position="140"/>
        <end position="152"/>
    </location>
</feature>
<feature type="region of interest" description="Disordered" evidence="1">
    <location>
        <begin position="122"/>
        <end position="227"/>
    </location>
</feature>
<proteinExistence type="predicted"/>
<evidence type="ECO:0000313" key="2">
    <source>
        <dbReference type="EMBL" id="JAT01420.1"/>
    </source>
</evidence>